<gene>
    <name evidence="5" type="ORF">SAMN04515671_1548</name>
</gene>
<feature type="domain" description="PELOTA RNA-binding" evidence="3">
    <location>
        <begin position="763"/>
        <end position="841"/>
    </location>
</feature>
<keyword evidence="6" id="KW-1185">Reference proteome</keyword>
<sequence length="851" mass="90784">MTDFGSSTAVGPADPTRWMRTQFGVTLRTVSSPVGLDIDDLVGVAARRNPRRAHLLVSTVLGKHIPVDPRLVIASGRLLGELVAQTLGIAQPADWSDVAATAVRSGDGSPLLAPLDAMRAGRAVTAVEVLGFAETATGLGHLVADQLRAACYLHSTRRAVPGVPVAGTFEEGHSHATSHLLLPVPDDLLDTDGTLVLVDDELSTGKTAMGTIEAMHRRRPRARYVLASLIDLRTTHDEGEMALLAERLGCRIDVVSLARGRVDLPDGLTSAVADRLAGLASIDPGTPLPVPSAVLDVIDIAWPATIPDGGRHGFLTRDREPFDRAVDAASVRLSAAVRSRVPSGGRVVVIGSEELMYLPLRLATELTSEFDVGFQSTTRSPVLAVDDPGYPVRRHVRFADAEGDVDAPRFVYNVADPHTGARPDLVVLVADADSAVLRGPAGAAAALAAAGFPVLLAVLDPVDPTLLQQIRRTSVLPPPLTGPTFGSYAAGEVQWLLTDLSGVDLEGDVAHREAAIQAGTAHYAESLPIEFQPDAAYQELFSTVLSESAERLALAVGRVTELVLAERGHDVVLASLARAGTPIGVLMRRWAAFRHGLELPHYALSIVRGRGIDRVALQYLARHHDPASVVFVDGWTGKGAIAKELTAALLEIREEFGPHFNDELAVLADPGHCVRTFGTRDDFLIASACLNSTVSGLVSRTVLNDAYIGPGQFHGAKFYAELAGGDVSNVLLDTVSAAFPAVVDEVLSGLDDLAASDREPTFAGWQAIERIREEYGIESVNFVKPGVGETTRVLLRRVPWRILVREADHPDHAHLRLLARQRDVPVEVRPELPYSCVGLIRRVSATEPGEG</sequence>
<dbReference type="InterPro" id="IPR011215">
    <property type="entry name" value="StiP_N"/>
</dbReference>
<dbReference type="Proteomes" id="UP000198741">
    <property type="component" value="Chromosome I"/>
</dbReference>
<name>A0A1H0L6I0_9ACTN</name>
<dbReference type="AlphaFoldDB" id="A0A1H0L6I0"/>
<dbReference type="Pfam" id="PF12500">
    <property type="entry name" value="TRSP"/>
    <property type="match status" value="1"/>
</dbReference>
<evidence type="ECO:0000259" key="3">
    <source>
        <dbReference type="Pfam" id="PF15608"/>
    </source>
</evidence>
<dbReference type="Pfam" id="PF11202">
    <property type="entry name" value="StiP"/>
    <property type="match status" value="1"/>
</dbReference>
<dbReference type="STRING" id="1090615.SAMN04515671_1548"/>
<dbReference type="EMBL" id="LT629710">
    <property type="protein sequence ID" value="SDO63570.1"/>
    <property type="molecule type" value="Genomic_DNA"/>
</dbReference>
<dbReference type="InterPro" id="IPR041688">
    <property type="entry name" value="PRTase_2"/>
</dbReference>
<evidence type="ECO:0000313" key="5">
    <source>
        <dbReference type="EMBL" id="SDO63570.1"/>
    </source>
</evidence>
<dbReference type="SUPFAM" id="SSF53271">
    <property type="entry name" value="PRTase-like"/>
    <property type="match status" value="1"/>
</dbReference>
<evidence type="ECO:0000313" key="6">
    <source>
        <dbReference type="Proteomes" id="UP000198741"/>
    </source>
</evidence>
<dbReference type="InterPro" id="IPR022537">
    <property type="entry name" value="TRSP_dom"/>
</dbReference>
<evidence type="ECO:0000259" key="4">
    <source>
        <dbReference type="Pfam" id="PF15609"/>
    </source>
</evidence>
<protein>
    <submittedName>
        <fullName evidence="5">TRSP domain C terminus to PRTase_2</fullName>
    </submittedName>
</protein>
<dbReference type="InterPro" id="IPR028157">
    <property type="entry name" value="PELOTA_dom"/>
</dbReference>
<accession>A0A1H0L6I0</accession>
<reference evidence="5 6" key="1">
    <citation type="submission" date="2016-10" db="EMBL/GenBank/DDBJ databases">
        <authorList>
            <person name="de Groot N.N."/>
        </authorList>
    </citation>
    <scope>NUCLEOTIDE SEQUENCE [LARGE SCALE GENOMIC DNA]</scope>
    <source>
        <strain evidence="6">P4-7,KCTC 19426,CECT 7604</strain>
    </source>
</reference>
<evidence type="ECO:0000259" key="2">
    <source>
        <dbReference type="Pfam" id="PF12500"/>
    </source>
</evidence>
<evidence type="ECO:0000259" key="1">
    <source>
        <dbReference type="Pfam" id="PF11202"/>
    </source>
</evidence>
<organism evidence="5 6">
    <name type="scientific">Nakamurella panacisegetis</name>
    <dbReference type="NCBI Taxonomy" id="1090615"/>
    <lineage>
        <taxon>Bacteria</taxon>
        <taxon>Bacillati</taxon>
        <taxon>Actinomycetota</taxon>
        <taxon>Actinomycetes</taxon>
        <taxon>Nakamurellales</taxon>
        <taxon>Nakamurellaceae</taxon>
        <taxon>Nakamurella</taxon>
    </lineage>
</organism>
<proteinExistence type="predicted"/>
<dbReference type="InterPro" id="IPR029057">
    <property type="entry name" value="PRTase-like"/>
</dbReference>
<feature type="domain" description="TRSP" evidence="2">
    <location>
        <begin position="308"/>
        <end position="433"/>
    </location>
</feature>
<dbReference type="Pfam" id="PF15609">
    <property type="entry name" value="PRTase_2"/>
    <property type="match status" value="1"/>
</dbReference>
<feature type="domain" description="Cysteine protease StiP N-terminal" evidence="1">
    <location>
        <begin position="486"/>
        <end position="735"/>
    </location>
</feature>
<feature type="domain" description="Orotate phosphoribosyltransferase-like" evidence="4">
    <location>
        <begin position="41"/>
        <end position="260"/>
    </location>
</feature>
<dbReference type="Pfam" id="PF15608">
    <property type="entry name" value="PELOTA_1"/>
    <property type="match status" value="1"/>
</dbReference>
<dbReference type="Gene3D" id="3.40.50.2020">
    <property type="match status" value="1"/>
</dbReference>